<dbReference type="Gene3D" id="2.30.30.60">
    <property type="match status" value="1"/>
</dbReference>
<dbReference type="InterPro" id="IPR045276">
    <property type="entry name" value="YbiO_bact"/>
</dbReference>
<reference evidence="11" key="2">
    <citation type="journal article" date="2020" name="Antonie Van Leeuwenhoek">
        <title>Labilibaculum antarcticum sp. nov., a novel facultative anaerobic, psychrotorelant bacterium isolated from marine sediment of Antarctica.</title>
        <authorList>
            <person name="Watanabe M."/>
            <person name="Kojima H."/>
            <person name="Fukui M."/>
        </authorList>
    </citation>
    <scope>NUCLEOTIDE SEQUENCE [LARGE SCALE GENOMIC DNA]</scope>
    <source>
        <strain evidence="11">SPP2</strain>
    </source>
</reference>
<dbReference type="SUPFAM" id="SSF50182">
    <property type="entry name" value="Sm-like ribonucleoproteins"/>
    <property type="match status" value="1"/>
</dbReference>
<comment type="subcellular location">
    <subcellularLocation>
        <location evidence="2">Cell membrane</location>
    </subcellularLocation>
    <subcellularLocation>
        <location evidence="1">Membrane</location>
        <topology evidence="1">Multi-pass membrane protein</topology>
    </subcellularLocation>
</comment>
<dbReference type="Proteomes" id="UP000218267">
    <property type="component" value="Chromosome"/>
</dbReference>
<feature type="transmembrane region" description="Helical" evidence="8">
    <location>
        <begin position="77"/>
        <end position="99"/>
    </location>
</feature>
<dbReference type="OrthoDB" id="1522493at2"/>
<proteinExistence type="inferred from homology"/>
<sequence>MDLTFELKKILFILVIAICGHAIALLVKFIHRKVIKKSHNRKKTKWLSFTSLGLSILVFTIYFIAFGQILKEFDVSLTTYFASASVIGLAVAFGSQGVVQDVVTGMTLVFSDLLDIGDLVEIGGQTGYVENITMRFITIKNAHKATIYIPNRTISNVTNYSYGKINYYVDVRLPQEQNKKAITSQIIVEMVGDFEEQYPSYFIGKTSILEPIKTNNKKEIIRIVFKLWPSRYTLIETNFKQELVARIKEHDSSFPDWMITCAAEISGE</sequence>
<evidence type="ECO:0000256" key="8">
    <source>
        <dbReference type="SAM" id="Phobius"/>
    </source>
</evidence>
<keyword evidence="7 8" id="KW-0472">Membrane</keyword>
<evidence type="ECO:0000256" key="7">
    <source>
        <dbReference type="ARBA" id="ARBA00023136"/>
    </source>
</evidence>
<dbReference type="RefSeq" id="WP_096428491.1">
    <property type="nucleotide sequence ID" value="NZ_AP018042.1"/>
</dbReference>
<comment type="similarity">
    <text evidence="3">Belongs to the MscS (TC 1.A.23) family.</text>
</comment>
<dbReference type="InterPro" id="IPR023408">
    <property type="entry name" value="MscS_beta-dom_sf"/>
</dbReference>
<name>A0A1Y1CHN2_9BACT</name>
<feature type="transmembrane region" description="Helical" evidence="8">
    <location>
        <begin position="12"/>
        <end position="30"/>
    </location>
</feature>
<dbReference type="PANTHER" id="PTHR30460:SF0">
    <property type="entry name" value="MODERATE CONDUCTANCE MECHANOSENSITIVE CHANNEL YBIO"/>
    <property type="match status" value="1"/>
</dbReference>
<dbReference type="InterPro" id="IPR011014">
    <property type="entry name" value="MscS_channel_TM-2"/>
</dbReference>
<dbReference type="AlphaFoldDB" id="A0A1Y1CHN2"/>
<evidence type="ECO:0000256" key="2">
    <source>
        <dbReference type="ARBA" id="ARBA00004236"/>
    </source>
</evidence>
<protein>
    <recommendedName>
        <fullName evidence="9">Mechanosensitive ion channel MscS domain-containing protein</fullName>
    </recommendedName>
</protein>
<dbReference type="GO" id="GO:0005886">
    <property type="term" value="C:plasma membrane"/>
    <property type="evidence" value="ECO:0007669"/>
    <property type="project" value="UniProtKB-SubCell"/>
</dbReference>
<gene>
    <name evidence="10" type="ORF">ALGA_1207</name>
</gene>
<organism evidence="10 11">
    <name type="scientific">Labilibaculum antarcticum</name>
    <dbReference type="NCBI Taxonomy" id="1717717"/>
    <lineage>
        <taxon>Bacteria</taxon>
        <taxon>Pseudomonadati</taxon>
        <taxon>Bacteroidota</taxon>
        <taxon>Bacteroidia</taxon>
        <taxon>Marinilabiliales</taxon>
        <taxon>Marinifilaceae</taxon>
        <taxon>Labilibaculum</taxon>
    </lineage>
</organism>
<evidence type="ECO:0000256" key="6">
    <source>
        <dbReference type="ARBA" id="ARBA00022989"/>
    </source>
</evidence>
<feature type="domain" description="Mechanosensitive ion channel MscS" evidence="9">
    <location>
        <begin position="98"/>
        <end position="161"/>
    </location>
</feature>
<dbReference type="Gene3D" id="1.10.287.1260">
    <property type="match status" value="1"/>
</dbReference>
<evidence type="ECO:0000259" key="9">
    <source>
        <dbReference type="Pfam" id="PF00924"/>
    </source>
</evidence>
<evidence type="ECO:0000256" key="3">
    <source>
        <dbReference type="ARBA" id="ARBA00008017"/>
    </source>
</evidence>
<keyword evidence="11" id="KW-1185">Reference proteome</keyword>
<evidence type="ECO:0000313" key="11">
    <source>
        <dbReference type="Proteomes" id="UP000218267"/>
    </source>
</evidence>
<dbReference type="GO" id="GO:0008381">
    <property type="term" value="F:mechanosensitive monoatomic ion channel activity"/>
    <property type="evidence" value="ECO:0007669"/>
    <property type="project" value="InterPro"/>
</dbReference>
<feature type="transmembrane region" description="Helical" evidence="8">
    <location>
        <begin position="46"/>
        <end position="65"/>
    </location>
</feature>
<dbReference type="Pfam" id="PF00924">
    <property type="entry name" value="MS_channel_2nd"/>
    <property type="match status" value="1"/>
</dbReference>
<dbReference type="PANTHER" id="PTHR30460">
    <property type="entry name" value="MODERATE CONDUCTANCE MECHANOSENSITIVE CHANNEL YBIO"/>
    <property type="match status" value="1"/>
</dbReference>
<accession>A0A1Y1CHN2</accession>
<keyword evidence="4" id="KW-1003">Cell membrane</keyword>
<evidence type="ECO:0000256" key="1">
    <source>
        <dbReference type="ARBA" id="ARBA00004141"/>
    </source>
</evidence>
<dbReference type="SUPFAM" id="SSF82861">
    <property type="entry name" value="Mechanosensitive channel protein MscS (YggB), transmembrane region"/>
    <property type="match status" value="1"/>
</dbReference>
<evidence type="ECO:0000256" key="4">
    <source>
        <dbReference type="ARBA" id="ARBA00022475"/>
    </source>
</evidence>
<evidence type="ECO:0000313" key="10">
    <source>
        <dbReference type="EMBL" id="BAX79593.1"/>
    </source>
</evidence>
<reference evidence="10 11" key="1">
    <citation type="journal article" date="2018" name="Mar. Genomics">
        <title>Complete genome sequence of Marinifilaceae bacterium strain SPP2, isolated from the Antarctic marine sediment.</title>
        <authorList>
            <person name="Watanabe M."/>
            <person name="Kojima H."/>
            <person name="Fukui M."/>
        </authorList>
    </citation>
    <scope>NUCLEOTIDE SEQUENCE [LARGE SCALE GENOMIC DNA]</scope>
    <source>
        <strain evidence="10 11">SPP2</strain>
    </source>
</reference>
<evidence type="ECO:0000256" key="5">
    <source>
        <dbReference type="ARBA" id="ARBA00022692"/>
    </source>
</evidence>
<dbReference type="InterPro" id="IPR010920">
    <property type="entry name" value="LSM_dom_sf"/>
</dbReference>
<keyword evidence="5 8" id="KW-0812">Transmembrane</keyword>
<dbReference type="KEGG" id="mbas:ALGA_1207"/>
<dbReference type="EMBL" id="AP018042">
    <property type="protein sequence ID" value="BAX79593.1"/>
    <property type="molecule type" value="Genomic_DNA"/>
</dbReference>
<dbReference type="InterPro" id="IPR006685">
    <property type="entry name" value="MscS_channel_2nd"/>
</dbReference>
<keyword evidence="6 8" id="KW-1133">Transmembrane helix</keyword>